<evidence type="ECO:0000256" key="7">
    <source>
        <dbReference type="ARBA" id="ARBA00023136"/>
    </source>
</evidence>
<evidence type="ECO:0000256" key="5">
    <source>
        <dbReference type="ARBA" id="ARBA00022967"/>
    </source>
</evidence>
<feature type="transmembrane region" description="Helical" evidence="9">
    <location>
        <begin position="20"/>
        <end position="38"/>
    </location>
</feature>
<feature type="transmembrane region" description="Helical" evidence="9">
    <location>
        <begin position="241"/>
        <end position="259"/>
    </location>
</feature>
<comment type="function">
    <text evidence="8">Component of the cytochrome c oxidase, the last enzyme in the mitochondrial electron transport chain which drives oxidative phosphorylation. The respiratory chain contains 3 multisubunit complexes succinate dehydrogenase (complex II, CII), ubiquinol-cytochrome c oxidoreductase (cytochrome b-c1 complex, complex III, CIII) and cytochrome c oxidase (complex IV, CIV), that cooperate to transfer electrons derived from NADH and succinate to molecular oxygen, creating an electrochemical gradient over the inner membrane that drives transmembrane transport and the ATP synthase. Cytochrome c oxidase is the component of the respiratory chain that catalyzes the reduction of oxygen to water. Electrons originating from reduced cytochrome c in the intermembrane space (IMS) are transferred via the dinuclear copper A center (CU(A)) of subunit 2 and heme A of subunit 1 to the active site in subunit 1, a binuclear center (BNC) formed by heme A3 and copper B (CU(B)). The BNC reduces molecular oxygen to 2 water molecules using 4 electrons from cytochrome c in the IMS and 4 protons from the mitochondrial matrix.</text>
</comment>
<dbReference type="InterPro" id="IPR000298">
    <property type="entry name" value="Cyt_c_oxidase-like_su3"/>
</dbReference>
<evidence type="ECO:0000313" key="11">
    <source>
        <dbReference type="EMBL" id="QNV11888.1"/>
    </source>
</evidence>
<dbReference type="Pfam" id="PF00510">
    <property type="entry name" value="COX3"/>
    <property type="match status" value="1"/>
</dbReference>
<keyword evidence="6 9" id="KW-1133">Transmembrane helix</keyword>
<evidence type="ECO:0000256" key="8">
    <source>
        <dbReference type="RuleBase" id="RU003375"/>
    </source>
</evidence>
<keyword evidence="5" id="KW-1278">Translocase</keyword>
<dbReference type="GO" id="GO:0004129">
    <property type="term" value="F:cytochrome-c oxidase activity"/>
    <property type="evidence" value="ECO:0007669"/>
    <property type="project" value="InterPro"/>
</dbReference>
<feature type="transmembrane region" description="Helical" evidence="9">
    <location>
        <begin position="124"/>
        <end position="147"/>
    </location>
</feature>
<keyword evidence="8 11" id="KW-0496">Mitochondrion</keyword>
<evidence type="ECO:0000256" key="2">
    <source>
        <dbReference type="ARBA" id="ARBA00010581"/>
    </source>
</evidence>
<feature type="domain" description="Heme-copper oxidase subunit III family profile" evidence="10">
    <location>
        <begin position="6"/>
        <end position="260"/>
    </location>
</feature>
<evidence type="ECO:0000256" key="1">
    <source>
        <dbReference type="ARBA" id="ARBA00004141"/>
    </source>
</evidence>
<reference evidence="11" key="1">
    <citation type="submission" date="2020-08" db="EMBL/GenBank/DDBJ databases">
        <title>DNAmark Project.</title>
        <authorList>
            <person name="Leerhoei F."/>
        </authorList>
    </citation>
    <scope>NUCLEOTIDE SEQUENCE</scope>
    <source>
        <strain evidence="11">DM716</strain>
    </source>
</reference>
<protein>
    <recommendedName>
        <fullName evidence="3 8">Cytochrome c oxidase subunit 3</fullName>
    </recommendedName>
</protein>
<evidence type="ECO:0000256" key="9">
    <source>
        <dbReference type="SAM" id="Phobius"/>
    </source>
</evidence>
<dbReference type="GO" id="GO:0006123">
    <property type="term" value="P:mitochondrial electron transport, cytochrome c to oxygen"/>
    <property type="evidence" value="ECO:0007669"/>
    <property type="project" value="TreeGrafter"/>
</dbReference>
<geneLocation type="mitochondrion" evidence="11"/>
<dbReference type="Gene3D" id="1.10.287.70">
    <property type="match status" value="1"/>
</dbReference>
<dbReference type="InterPro" id="IPR013833">
    <property type="entry name" value="Cyt_c_oxidase_su3_a-hlx"/>
</dbReference>
<organism evidence="11">
    <name type="scientific">Mutilla europaea</name>
    <dbReference type="NCBI Taxonomy" id="2749339"/>
    <lineage>
        <taxon>Eukaryota</taxon>
        <taxon>Metazoa</taxon>
        <taxon>Ecdysozoa</taxon>
        <taxon>Arthropoda</taxon>
        <taxon>Hexapoda</taxon>
        <taxon>Insecta</taxon>
        <taxon>Pterygota</taxon>
        <taxon>Neoptera</taxon>
        <taxon>Endopterygota</taxon>
        <taxon>Hymenoptera</taxon>
        <taxon>Apocrita</taxon>
        <taxon>Aculeata</taxon>
        <taxon>Pompiloidea</taxon>
        <taxon>Mutillidae</taxon>
        <taxon>Mutillinae</taxon>
        <taxon>Mutilla</taxon>
    </lineage>
</organism>
<feature type="transmembrane region" description="Helical" evidence="9">
    <location>
        <begin position="197"/>
        <end position="221"/>
    </location>
</feature>
<sequence>MMKMLQNHPFHMVTYSPWPILMSFSILFFLNSLTLIMSNKSTNMYLPILSMVLCLIQWARDIIRESTLQGMHTKKIIKGIQLGMIMFIISEILLFSSLFWMLLHSSLSPSHMIGMSWPPSGVNVFNPLGMPMLNTALLLSSGFSITWSHFSLLKNNYQNSIMSLCMTIILGIIFLLIQSFEYFTAPFSISDSIFGSAFFLVTGFHGSHVLLGCILLIMSLYRMFRNHLTSSHHLNFELAAWYWHFVDIIWIFVFMLLYFN</sequence>
<keyword evidence="4 8" id="KW-0812">Transmembrane</keyword>
<dbReference type="PANTHER" id="PTHR11403:SF7">
    <property type="entry name" value="CYTOCHROME C OXIDASE SUBUNIT 3"/>
    <property type="match status" value="1"/>
</dbReference>
<dbReference type="AlphaFoldDB" id="A0A7M4C8S0"/>
<keyword evidence="7 9" id="KW-0472">Membrane</keyword>
<dbReference type="GO" id="GO:0005739">
    <property type="term" value="C:mitochondrion"/>
    <property type="evidence" value="ECO:0007669"/>
    <property type="project" value="TreeGrafter"/>
</dbReference>
<feature type="transmembrane region" description="Helical" evidence="9">
    <location>
        <begin position="159"/>
        <end position="177"/>
    </location>
</feature>
<comment type="similarity">
    <text evidence="2 8">Belongs to the cytochrome c oxidase subunit 3 family.</text>
</comment>
<evidence type="ECO:0000256" key="3">
    <source>
        <dbReference type="ARBA" id="ARBA00015944"/>
    </source>
</evidence>
<evidence type="ECO:0000256" key="4">
    <source>
        <dbReference type="ARBA" id="ARBA00022692"/>
    </source>
</evidence>
<comment type="subcellular location">
    <subcellularLocation>
        <location evidence="1">Membrane</location>
        <topology evidence="1">Multi-pass membrane protein</topology>
    </subcellularLocation>
</comment>
<dbReference type="EMBL" id="MT862411">
    <property type="protein sequence ID" value="QNV11888.1"/>
    <property type="molecule type" value="Genomic_DNA"/>
</dbReference>
<dbReference type="CDD" id="cd01665">
    <property type="entry name" value="Cyt_c_Oxidase_III"/>
    <property type="match status" value="1"/>
</dbReference>
<evidence type="ECO:0000256" key="6">
    <source>
        <dbReference type="ARBA" id="ARBA00022989"/>
    </source>
</evidence>
<gene>
    <name evidence="11" type="primary">COX3</name>
</gene>
<accession>A0A7M4C8S0</accession>
<dbReference type="InterPro" id="IPR035973">
    <property type="entry name" value="Cyt_c_oxidase_su3-like_sf"/>
</dbReference>
<dbReference type="GO" id="GO:0016020">
    <property type="term" value="C:membrane"/>
    <property type="evidence" value="ECO:0007669"/>
    <property type="project" value="UniProtKB-SubCell"/>
</dbReference>
<dbReference type="InterPro" id="IPR033945">
    <property type="entry name" value="Cyt_c_oxase_su3_dom"/>
</dbReference>
<evidence type="ECO:0000259" key="10">
    <source>
        <dbReference type="PROSITE" id="PS50253"/>
    </source>
</evidence>
<dbReference type="InterPro" id="IPR024791">
    <property type="entry name" value="Cyt_c/ubiquinol_Oxase_su3"/>
</dbReference>
<dbReference type="SUPFAM" id="SSF81452">
    <property type="entry name" value="Cytochrome c oxidase subunit III-like"/>
    <property type="match status" value="1"/>
</dbReference>
<proteinExistence type="inferred from homology"/>
<name>A0A7M4C8S0_9HYME</name>
<dbReference type="PROSITE" id="PS50253">
    <property type="entry name" value="COX3"/>
    <property type="match status" value="1"/>
</dbReference>
<feature type="transmembrane region" description="Helical" evidence="9">
    <location>
        <begin position="84"/>
        <end position="104"/>
    </location>
</feature>
<dbReference type="PANTHER" id="PTHR11403">
    <property type="entry name" value="CYTOCHROME C OXIDASE SUBUNIT III"/>
    <property type="match status" value="1"/>
</dbReference>
<dbReference type="Gene3D" id="1.20.120.80">
    <property type="entry name" value="Cytochrome c oxidase, subunit III, four-helix bundle"/>
    <property type="match status" value="1"/>
</dbReference>